<feature type="compositionally biased region" description="Basic and acidic residues" evidence="4">
    <location>
        <begin position="517"/>
        <end position="529"/>
    </location>
</feature>
<feature type="region of interest" description="Disordered" evidence="4">
    <location>
        <begin position="387"/>
        <end position="477"/>
    </location>
</feature>
<feature type="compositionally biased region" description="Acidic residues" evidence="4">
    <location>
        <begin position="82"/>
        <end position="97"/>
    </location>
</feature>
<dbReference type="GO" id="GO:0032040">
    <property type="term" value="C:small-subunit processome"/>
    <property type="evidence" value="ECO:0007669"/>
    <property type="project" value="TreeGrafter"/>
</dbReference>
<feature type="region of interest" description="Disordered" evidence="4">
    <location>
        <begin position="505"/>
        <end position="581"/>
    </location>
</feature>
<feature type="compositionally biased region" description="Acidic residues" evidence="4">
    <location>
        <begin position="62"/>
        <end position="72"/>
    </location>
</feature>
<evidence type="ECO:0000256" key="4">
    <source>
        <dbReference type="SAM" id="MobiDB-lite"/>
    </source>
</evidence>
<feature type="region of interest" description="Disordered" evidence="4">
    <location>
        <begin position="1"/>
        <end position="150"/>
    </location>
</feature>
<feature type="compositionally biased region" description="Acidic residues" evidence="4">
    <location>
        <begin position="195"/>
        <end position="208"/>
    </location>
</feature>
<feature type="compositionally biased region" description="Acidic residues" evidence="4">
    <location>
        <begin position="26"/>
        <end position="35"/>
    </location>
</feature>
<evidence type="ECO:0000256" key="1">
    <source>
        <dbReference type="ARBA" id="ARBA00004123"/>
    </source>
</evidence>
<feature type="region of interest" description="Disordered" evidence="4">
    <location>
        <begin position="195"/>
        <end position="216"/>
    </location>
</feature>
<dbReference type="Pfam" id="PF09368">
    <property type="entry name" value="Sas10"/>
    <property type="match status" value="1"/>
</dbReference>
<evidence type="ECO:0000259" key="5">
    <source>
        <dbReference type="Pfam" id="PF09368"/>
    </source>
</evidence>
<reference evidence="6" key="1">
    <citation type="submission" date="2021-01" db="EMBL/GenBank/DDBJ databases">
        <authorList>
            <person name="Corre E."/>
            <person name="Pelletier E."/>
            <person name="Niang G."/>
            <person name="Scheremetjew M."/>
            <person name="Finn R."/>
            <person name="Kale V."/>
            <person name="Holt S."/>
            <person name="Cochrane G."/>
            <person name="Meng A."/>
            <person name="Brown T."/>
            <person name="Cohen L."/>
        </authorList>
    </citation>
    <scope>NUCLEOTIDE SEQUENCE</scope>
    <source>
        <strain evidence="6">B650</strain>
    </source>
</reference>
<comment type="similarity">
    <text evidence="2">Belongs to the SAS10 family.</text>
</comment>
<dbReference type="PANTHER" id="PTHR13237">
    <property type="entry name" value="SOMETHING ABOUT SILENCING PROTEIN 10-RELATED"/>
    <property type="match status" value="1"/>
</dbReference>
<dbReference type="PANTHER" id="PTHR13237:SF8">
    <property type="entry name" value="SOMETHING ABOUT SILENCING PROTEIN 10"/>
    <property type="match status" value="1"/>
</dbReference>
<name>A0A7S2LSZ3_9STRA</name>
<accession>A0A7S2LSZ3</accession>
<protein>
    <recommendedName>
        <fullName evidence="5">Sas10 C-terminal domain-containing protein</fullName>
    </recommendedName>
</protein>
<feature type="compositionally biased region" description="Acidic residues" evidence="4">
    <location>
        <begin position="545"/>
        <end position="566"/>
    </location>
</feature>
<feature type="compositionally biased region" description="Acidic residues" evidence="4">
    <location>
        <begin position="391"/>
        <end position="415"/>
    </location>
</feature>
<feature type="compositionally biased region" description="Basic residues" evidence="4">
    <location>
        <begin position="570"/>
        <end position="579"/>
    </location>
</feature>
<comment type="subcellular location">
    <subcellularLocation>
        <location evidence="1">Nucleus</location>
    </subcellularLocation>
</comment>
<evidence type="ECO:0000256" key="2">
    <source>
        <dbReference type="ARBA" id="ARBA00010979"/>
    </source>
</evidence>
<evidence type="ECO:0000313" key="6">
    <source>
        <dbReference type="EMBL" id="CAD9613766.1"/>
    </source>
</evidence>
<feature type="compositionally biased region" description="Acidic residues" evidence="4">
    <location>
        <begin position="117"/>
        <end position="129"/>
    </location>
</feature>
<feature type="region of interest" description="Disordered" evidence="4">
    <location>
        <begin position="609"/>
        <end position="629"/>
    </location>
</feature>
<feature type="compositionally biased region" description="Basic and acidic residues" evidence="4">
    <location>
        <begin position="36"/>
        <end position="45"/>
    </location>
</feature>
<feature type="compositionally biased region" description="Basic and acidic residues" evidence="4">
    <location>
        <begin position="436"/>
        <end position="447"/>
    </location>
</feature>
<dbReference type="GO" id="GO:0000462">
    <property type="term" value="P:maturation of SSU-rRNA from tricistronic rRNA transcript (SSU-rRNA, 5.8S rRNA, LSU-rRNA)"/>
    <property type="evidence" value="ECO:0007669"/>
    <property type="project" value="TreeGrafter"/>
</dbReference>
<gene>
    <name evidence="6" type="ORF">LDAN0321_LOCUS20889</name>
</gene>
<sequence length="676" mass="75071">MGRRRSTKTGDKALYAKRNEKSIDLPQDDDSDDEVDAFHKRREMEADQILFDDPSRRRRGESDDESDREEYEGVFNLKVENESSDDDDDESDDDDSSSDGAGKARGSGGTDDHSSSDEESVSSDDDDDMERLRSALAANVDPSNEDLLKWGKKNSYYHGDTADLEIGQDEDDAFLEEEAAKQVLKARYQEMDEDDFGIDDNEANDDDANLATKSSQTKEVKKGKQTATLADVLSVIPASSVDQLSIATKKTEPKTDEEKLQLISSQNPELLPIVEHFKGIAVDELLNRVLPVSEQLVSDENTAAVGTTKLGKDYLRDKQMLLLSAALNCSTYLLLKCDGVSDVGNHPIIARLNACDEAVTKMNENVEKPLMLDNQLDALVKATTLMNGGEISDDSSAAEEDDLGEMDTGESENETMDEKSDSASSSDESDIEEDDLARHKLKNEARFSVRPQDIDGGQSGKKRRKRSSNIAMEDIGDDMDEERAALAMKGLSATMNTIAQKERTAARRATVSAGNAEEEKKKIDDEKLKQGLALMEQMIGKGSDDESDDEDNELSDGLESEGDDFYESIKKKKRAKREMKKSMYEVAPKYPTLEKTIDGERALSKKIMKNRGLVPHKPKINRNPRVKKREQYRKALIRRKGAVREVRTGETANYGGEETGIKSGISRSRKLGVKYS</sequence>
<organism evidence="6">
    <name type="scientific">Leptocylindrus danicus</name>
    <dbReference type="NCBI Taxonomy" id="163516"/>
    <lineage>
        <taxon>Eukaryota</taxon>
        <taxon>Sar</taxon>
        <taxon>Stramenopiles</taxon>
        <taxon>Ochrophyta</taxon>
        <taxon>Bacillariophyta</taxon>
        <taxon>Coscinodiscophyceae</taxon>
        <taxon>Chaetocerotophycidae</taxon>
        <taxon>Leptocylindrales</taxon>
        <taxon>Leptocylindraceae</taxon>
        <taxon>Leptocylindrus</taxon>
    </lineage>
</organism>
<keyword evidence="3" id="KW-0539">Nucleus</keyword>
<dbReference type="EMBL" id="HBGY01033342">
    <property type="protein sequence ID" value="CAD9613766.1"/>
    <property type="molecule type" value="Transcribed_RNA"/>
</dbReference>
<proteinExistence type="inferred from homology"/>
<feature type="domain" description="Sas10 C-terminal" evidence="5">
    <location>
        <begin position="598"/>
        <end position="671"/>
    </location>
</feature>
<dbReference type="InterPro" id="IPR018972">
    <property type="entry name" value="Sas10_C_dom"/>
</dbReference>
<evidence type="ECO:0000256" key="3">
    <source>
        <dbReference type="ARBA" id="ARBA00023242"/>
    </source>
</evidence>
<dbReference type="AlphaFoldDB" id="A0A7S2LSZ3"/>